<proteinExistence type="predicted"/>
<organism evidence="1 2">
    <name type="scientific">Anabarilius grahami</name>
    <name type="common">Kanglang fish</name>
    <name type="synonym">Barilius grahami</name>
    <dbReference type="NCBI Taxonomy" id="495550"/>
    <lineage>
        <taxon>Eukaryota</taxon>
        <taxon>Metazoa</taxon>
        <taxon>Chordata</taxon>
        <taxon>Craniata</taxon>
        <taxon>Vertebrata</taxon>
        <taxon>Euteleostomi</taxon>
        <taxon>Actinopterygii</taxon>
        <taxon>Neopterygii</taxon>
        <taxon>Teleostei</taxon>
        <taxon>Ostariophysi</taxon>
        <taxon>Cypriniformes</taxon>
        <taxon>Xenocyprididae</taxon>
        <taxon>Xenocypridinae</taxon>
        <taxon>Xenocypridinae incertae sedis</taxon>
        <taxon>Anabarilius</taxon>
    </lineage>
</organism>
<dbReference type="AlphaFoldDB" id="A0A3N0Z666"/>
<accession>A0A3N0Z666</accession>
<protein>
    <submittedName>
        <fullName evidence="1">Uncharacterized protein</fullName>
    </submittedName>
</protein>
<comment type="caution">
    <text evidence="1">The sequence shown here is derived from an EMBL/GenBank/DDBJ whole genome shotgun (WGS) entry which is preliminary data.</text>
</comment>
<evidence type="ECO:0000313" key="1">
    <source>
        <dbReference type="EMBL" id="ROL53782.1"/>
    </source>
</evidence>
<dbReference type="Proteomes" id="UP000281406">
    <property type="component" value="Unassembled WGS sequence"/>
</dbReference>
<sequence>MIRWTDELRRDSTCRIGRKKADEDQLQPTVWNTLRKLKSADKQKLPNVRPSACLSSRAHSIVRYWHQPTLSLQYEVSCSGSGKLSSSVFTRVKALS</sequence>
<dbReference type="EMBL" id="RJVU01007700">
    <property type="protein sequence ID" value="ROL53782.1"/>
    <property type="molecule type" value="Genomic_DNA"/>
</dbReference>
<gene>
    <name evidence="1" type="ORF">DPX16_9482</name>
</gene>
<evidence type="ECO:0000313" key="2">
    <source>
        <dbReference type="Proteomes" id="UP000281406"/>
    </source>
</evidence>
<keyword evidence="2" id="KW-1185">Reference proteome</keyword>
<reference evidence="1 2" key="1">
    <citation type="submission" date="2018-10" db="EMBL/GenBank/DDBJ databases">
        <title>Genome assembly for a Yunnan-Guizhou Plateau 3E fish, Anabarilius grahami (Regan), and its evolutionary and genetic applications.</title>
        <authorList>
            <person name="Jiang W."/>
        </authorList>
    </citation>
    <scope>NUCLEOTIDE SEQUENCE [LARGE SCALE GENOMIC DNA]</scope>
    <source>
        <strain evidence="1">AG-KIZ</strain>
        <tissue evidence="1">Muscle</tissue>
    </source>
</reference>
<name>A0A3N0Z666_ANAGA</name>